<evidence type="ECO:0000256" key="1">
    <source>
        <dbReference type="ARBA" id="ARBA00004590"/>
    </source>
</evidence>
<gene>
    <name evidence="13" type="ORF">DUI87_23336</name>
</gene>
<dbReference type="Pfam" id="PF22967">
    <property type="entry name" value="Ig_NUP210_1st"/>
    <property type="match status" value="1"/>
</dbReference>
<dbReference type="Pfam" id="PF26182">
    <property type="entry name" value="Ig_NUP210_5th"/>
    <property type="match status" value="1"/>
</dbReference>
<dbReference type="InterPro" id="IPR055098">
    <property type="entry name" value="Ig_NUP210_3rd"/>
</dbReference>
<dbReference type="OrthoDB" id="361283at2759"/>
<evidence type="ECO:0000256" key="8">
    <source>
        <dbReference type="ARBA" id="ARBA00023242"/>
    </source>
</evidence>
<keyword evidence="7" id="KW-0325">Glycoprotein</keyword>
<dbReference type="SMART" id="SM00635">
    <property type="entry name" value="BID_2"/>
    <property type="match status" value="1"/>
</dbReference>
<dbReference type="Pfam" id="PF26183">
    <property type="entry name" value="Ig_NUP210_14th"/>
    <property type="match status" value="1"/>
</dbReference>
<sequence length="1905" mass="207651">MAPPAPGALPLLLLLHLAASSKLNTPKVLLPFTRGTRVNFTLEASEGCYRWSSTRPEVASIEPLGQDGCRCSQRALVQARSSQPTRLTAIISAEDTLTGQVLRCDAIVDLIHGIQVVSTTRELYLEDSPLELKIHALDSEGNTFSTLAGLVFDWTVVKDPEADGFSDSHNALRILKFLESTYIPPSYILEMEKVAKQGDTILVSGMKTGSSKLKARLQESIYKDVHPAEVRLLILENILLNPVYDIYLLVGTSIQYRVQKLRQGKITEIAMPSDQYELQLQNNVLHPKGDLSRPVAKLDRATSTVTALQQGQANLVLVHKRFTVHPGDRWVLETGRLYEITIDVYDKSSNKVYLSDNIRITTELSKEYFEVLQSSLNGSYHYVMAVKAGLTTIDAALTSVVDQDGGVHTLPVPVQNQQDVEIYVPIFLLPSILMFPWQPRAGVYQYTIQAQGGSGNFSWSSSNQAVATVTVKGVMSTGSDAGVSIIQAFDVRNPLHYGEMKVYVSEPSAMEFAPCRVEAHVGQVLELPLRISGRTGGDGAELVPLSDCSHLELALELENPAVFSPLEGRLKPTADFCSGVRVKAEFQGSTRLVAVYTHGQVRLSASIAIAAYLPLRVIDPPSVALVTLGSSKDMLFEGGPRPWVQEPSKFFRNVTAEDAESIALSLLEPPTPRNNNQHWVRVLCRSLGEQVITLTVGNSPTVTNPFPVVEPAVAKFVCAVPSRLALIPVYGSPQLDLSCPLLQQNKQVVPVSNYRNPMLDLAAYDQQGRKFDNFSSLSVVWESTNKAIARIEPELPMELTLKEEGNGQKKMHGLQTVVVDREFGTAAISATATGFQQPHLKAARAKLQHEAVLPGPATIELMLVEDVKVSPAGLSIYNHPDVQAKLLIQQGSGYFFINTSVPNIVRVTHEETQGVALVQPLLPGSVTVMIHDLCLAFPAPAEAEIHVSDIQELYVRVVDKVEIGKTVKAYVRVLDDSKKPFLAKYFPVMDLSLRAASQLVSLVPLREALDDHTAAFLVRGMSIGQTSLMATVADRRGQRISSAPQQIEVFPPFRLLPRKVTLIIGAMIQITAEGGPQPLSNIIFSIDNKHIASVNGSGLVRGVAIGTGVVTGVLQAVDAETEKLVAVSQDKVEVEVVQLTAVRIRAPITRMKAGTQMPVYVMGITSTQTPFSFGNAVPGLTFHWSVTKRDTLDVRTRHSEAAFQLPANYNFAVDIYGRVKGRTGLKVVVKVLDAAANQFYNMARELSDEIQIQVFEKLHLVTPEVETEQILMSPNSFIKLRTNRDRVASLSYRVLDGADKVPVVKIDERGFLVSGSVIGSSTIEVTSQELFGINQTIIAAVKVCPISYLRISMRPVLLTQNKEALLALPLGLTLTFTVHFHDNSGDTFHSHNAVLSFATNRDDLVQIAKGAANNTFVVRTVNVGLTLLRVWDAEHRGTADYIPLPVQHAIFPELPDVVLGDVLCLRTSLTAQEDFPGLPGVWSSSSSALLLVDSKTGVALARDSGLVTVFYEIPGLLKTYREILINAPQRTTAMHVSGMQASLQGAAASKVIVSIGESNKNLKGECSPAQTEAIAELQPQSIISCHLDFSSDAFDFPAQDIFVAEPGFDAVSGHYTCSIRMHSLADKQLKQLSRSKAALRVTAALRGGAVPGERLGTEVPFNRWFYADQAEMLLSNQDVSSVLKIFGASEILDSLEVKCESPAVKVLEKEKSYGLPSYVVYTVSLADPRVPSQGSLSTSLTVSSPVTEQSLSIPVTVIYLTDRTTTPIRYEASLFQQFVESYQVMIFTLFALLAGTAVMIIGSLVSPAHSFSSQASSRQSSPSAPLWSTGYASRSGRHSEQGSARAPVPLLPLNLGSSTWKLVFYLSVFRVPVTTEQLVTRGRGNLIPLGALQQQRYGFPVKICF</sequence>
<evidence type="ECO:0000256" key="11">
    <source>
        <dbReference type="SAM" id="SignalP"/>
    </source>
</evidence>
<comment type="subcellular location">
    <subcellularLocation>
        <location evidence="1">Nucleus membrane</location>
        <topology evidence="1">Single-pass membrane protein</topology>
    </subcellularLocation>
</comment>
<feature type="chain" id="PRO_5018234310" description="BIG2 domain-containing protein" evidence="11">
    <location>
        <begin position="21"/>
        <end position="1905"/>
    </location>
</feature>
<dbReference type="Pfam" id="PF24935">
    <property type="entry name" value="Ig_NUP210_6th"/>
    <property type="match status" value="1"/>
</dbReference>
<comment type="similarity">
    <text evidence="2">Belongs to the NUP210 family.</text>
</comment>
<keyword evidence="14" id="KW-1185">Reference proteome</keyword>
<evidence type="ECO:0000313" key="14">
    <source>
        <dbReference type="Proteomes" id="UP000269221"/>
    </source>
</evidence>
<evidence type="ECO:0000256" key="3">
    <source>
        <dbReference type="ARBA" id="ARBA00022692"/>
    </source>
</evidence>
<dbReference type="SUPFAM" id="SSF49373">
    <property type="entry name" value="Invasin/intimin cell-adhesion fragments"/>
    <property type="match status" value="2"/>
</dbReference>
<dbReference type="InterPro" id="IPR056897">
    <property type="entry name" value="Ig_NUP210_4th"/>
</dbReference>
<proteinExistence type="inferred from homology"/>
<dbReference type="Proteomes" id="UP000269221">
    <property type="component" value="Unassembled WGS sequence"/>
</dbReference>
<name>A0A3M0JGE0_HIRRU</name>
<dbReference type="Pfam" id="PF26181">
    <property type="entry name" value="Ig_NUP210_13th"/>
    <property type="match status" value="1"/>
</dbReference>
<dbReference type="InterPro" id="IPR055094">
    <property type="entry name" value="NUP210_Ig15"/>
</dbReference>
<evidence type="ECO:0000256" key="7">
    <source>
        <dbReference type="ARBA" id="ARBA00023180"/>
    </source>
</evidence>
<organism evidence="13 14">
    <name type="scientific">Hirundo rustica rustica</name>
    <dbReference type="NCBI Taxonomy" id="333673"/>
    <lineage>
        <taxon>Eukaryota</taxon>
        <taxon>Metazoa</taxon>
        <taxon>Chordata</taxon>
        <taxon>Craniata</taxon>
        <taxon>Vertebrata</taxon>
        <taxon>Euteleostomi</taxon>
        <taxon>Archelosauria</taxon>
        <taxon>Archosauria</taxon>
        <taxon>Dinosauria</taxon>
        <taxon>Saurischia</taxon>
        <taxon>Theropoda</taxon>
        <taxon>Coelurosauria</taxon>
        <taxon>Aves</taxon>
        <taxon>Neognathae</taxon>
        <taxon>Neoaves</taxon>
        <taxon>Telluraves</taxon>
        <taxon>Australaves</taxon>
        <taxon>Passeriformes</taxon>
        <taxon>Sylvioidea</taxon>
        <taxon>Hirundinidae</taxon>
        <taxon>Hirundo</taxon>
    </lineage>
</organism>
<keyword evidence="8" id="KW-0539">Nucleus</keyword>
<dbReference type="PANTHER" id="PTHR23019:SF2">
    <property type="entry name" value="NUCLEAR PORE MEMBRANE GLYCOPROTEIN 210"/>
    <property type="match status" value="1"/>
</dbReference>
<dbReference type="FunFam" id="2.60.40.1080:FF:000007">
    <property type="entry name" value="Nuclear Pore complex Protein"/>
    <property type="match status" value="1"/>
</dbReference>
<dbReference type="Pfam" id="PF24991">
    <property type="entry name" value="Ig_NUP210_4th"/>
    <property type="match status" value="1"/>
</dbReference>
<dbReference type="InterPro" id="IPR055099">
    <property type="entry name" value="Ig_NUP210_7th"/>
</dbReference>
<feature type="domain" description="BIG2" evidence="12">
    <location>
        <begin position="1049"/>
        <end position="1124"/>
    </location>
</feature>
<dbReference type="InterPro" id="IPR055097">
    <property type="entry name" value="Ig_NUP210_2nd"/>
</dbReference>
<evidence type="ECO:0000256" key="9">
    <source>
        <dbReference type="SAM" id="MobiDB-lite"/>
    </source>
</evidence>
<feature type="region of interest" description="Disordered" evidence="9">
    <location>
        <begin position="1815"/>
        <end position="1844"/>
    </location>
</feature>
<dbReference type="EMBL" id="QRBI01000145">
    <property type="protein sequence ID" value="RMB99928.1"/>
    <property type="molecule type" value="Genomic_DNA"/>
</dbReference>
<dbReference type="Gene3D" id="2.60.40.1080">
    <property type="match status" value="1"/>
</dbReference>
<evidence type="ECO:0000256" key="6">
    <source>
        <dbReference type="ARBA" id="ARBA00023136"/>
    </source>
</evidence>
<dbReference type="STRING" id="333673.A0A3M0JGE0"/>
<keyword evidence="4 11" id="KW-0732">Signal</keyword>
<evidence type="ECO:0000256" key="4">
    <source>
        <dbReference type="ARBA" id="ARBA00022729"/>
    </source>
</evidence>
<evidence type="ECO:0000256" key="10">
    <source>
        <dbReference type="SAM" id="Phobius"/>
    </source>
</evidence>
<dbReference type="Pfam" id="PF26184">
    <property type="entry name" value="Ig_NUP210_8th"/>
    <property type="match status" value="1"/>
</dbReference>
<accession>A0A3M0JGE0</accession>
<protein>
    <recommendedName>
        <fullName evidence="12">BIG2 domain-containing protein</fullName>
    </recommendedName>
</protein>
<reference evidence="13 14" key="1">
    <citation type="submission" date="2018-07" db="EMBL/GenBank/DDBJ databases">
        <title>A high quality draft genome assembly of the barn swallow (H. rustica rustica).</title>
        <authorList>
            <person name="Formenti G."/>
            <person name="Chiara M."/>
            <person name="Poveda L."/>
            <person name="Francoijs K.-J."/>
            <person name="Bonisoli-Alquati A."/>
            <person name="Canova L."/>
            <person name="Gianfranceschi L."/>
            <person name="Horner D.S."/>
            <person name="Saino N."/>
        </authorList>
    </citation>
    <scope>NUCLEOTIDE SEQUENCE [LARGE SCALE GENOMIC DNA]</scope>
    <source>
        <strain evidence="13">Chelidonia</strain>
        <tissue evidence="13">Blood</tissue>
    </source>
</reference>
<dbReference type="Pfam" id="PF02368">
    <property type="entry name" value="Big_2"/>
    <property type="match status" value="1"/>
</dbReference>
<keyword evidence="5 10" id="KW-1133">Transmembrane helix</keyword>
<dbReference type="InterPro" id="IPR056899">
    <property type="entry name" value="Ig_NUP210_9th"/>
</dbReference>
<dbReference type="Pfam" id="PF25354">
    <property type="entry name" value="Ig_NUP210_16th"/>
    <property type="match status" value="1"/>
</dbReference>
<dbReference type="InterPro" id="IPR058779">
    <property type="entry name" value="Ig_NUP210_13th"/>
</dbReference>
<dbReference type="InterPro" id="IPR003343">
    <property type="entry name" value="Big_2"/>
</dbReference>
<keyword evidence="6 10" id="KW-0472">Membrane</keyword>
<feature type="signal peptide" evidence="11">
    <location>
        <begin position="1"/>
        <end position="20"/>
    </location>
</feature>
<feature type="transmembrane region" description="Helical" evidence="10">
    <location>
        <begin position="1784"/>
        <end position="1805"/>
    </location>
</feature>
<dbReference type="PANTHER" id="PTHR23019">
    <property type="entry name" value="NUCLEAR PORE MEMBRANE GLYCOPROTEIN GP210-RELATED"/>
    <property type="match status" value="1"/>
</dbReference>
<dbReference type="InterPro" id="IPR045197">
    <property type="entry name" value="NUP210-like"/>
</dbReference>
<dbReference type="InterPro" id="IPR055096">
    <property type="entry name" value="Ig_NUP210_1st"/>
</dbReference>
<dbReference type="Pfam" id="PF22969">
    <property type="entry name" value="Ig_NUP210_2nd"/>
    <property type="match status" value="1"/>
</dbReference>
<dbReference type="InterPro" id="IPR056898">
    <property type="entry name" value="Ig_NUP210_6th"/>
</dbReference>
<dbReference type="Pfam" id="PF22959">
    <property type="entry name" value="Ig_NUP210_15th"/>
    <property type="match status" value="1"/>
</dbReference>
<dbReference type="GO" id="GO:0031965">
    <property type="term" value="C:nuclear membrane"/>
    <property type="evidence" value="ECO:0007669"/>
    <property type="project" value="UniProtKB-SubCell"/>
</dbReference>
<evidence type="ECO:0000256" key="5">
    <source>
        <dbReference type="ARBA" id="ARBA00022989"/>
    </source>
</evidence>
<keyword evidence="3 10" id="KW-0812">Transmembrane</keyword>
<evidence type="ECO:0000259" key="12">
    <source>
        <dbReference type="SMART" id="SM00635"/>
    </source>
</evidence>
<evidence type="ECO:0000256" key="2">
    <source>
        <dbReference type="ARBA" id="ARBA00007313"/>
    </source>
</evidence>
<dbReference type="Pfam" id="PF24902">
    <property type="entry name" value="Ig_NUP210_9th"/>
    <property type="match status" value="1"/>
</dbReference>
<dbReference type="Pfam" id="PF22962">
    <property type="entry name" value="Ig_NUP210_7th"/>
    <property type="match status" value="1"/>
</dbReference>
<dbReference type="Pfam" id="PF22957">
    <property type="entry name" value="NUP210_Ig"/>
    <property type="match status" value="1"/>
</dbReference>
<dbReference type="InterPro" id="IPR008964">
    <property type="entry name" value="Invasin/intimin_cell_adhesion"/>
</dbReference>
<comment type="caution">
    <text evidence="13">The sequence shown here is derived from an EMBL/GenBank/DDBJ whole genome shotgun (WGS) entry which is preliminary data.</text>
</comment>
<evidence type="ECO:0000313" key="13">
    <source>
        <dbReference type="EMBL" id="RMB99928.1"/>
    </source>
</evidence>
<dbReference type="GO" id="GO:0005643">
    <property type="term" value="C:nuclear pore"/>
    <property type="evidence" value="ECO:0007669"/>
    <property type="project" value="TreeGrafter"/>
</dbReference>
<dbReference type="InterPro" id="IPR055095">
    <property type="entry name" value="NUP210_Ig_C"/>
</dbReference>
<dbReference type="InterPro" id="IPR057586">
    <property type="entry name" value="Ig_NUP210_16th"/>
</dbReference>
<dbReference type="Pfam" id="PF22963">
    <property type="entry name" value="Ig_NUP210_3rd"/>
    <property type="match status" value="1"/>
</dbReference>
<feature type="compositionally biased region" description="Low complexity" evidence="9">
    <location>
        <begin position="1815"/>
        <end position="1825"/>
    </location>
</feature>